<accession>A0ABW9GZD9</accession>
<keyword evidence="3" id="KW-0067">ATP-binding</keyword>
<dbReference type="EMBL" id="JBJUVG010000005">
    <property type="protein sequence ID" value="MFM9413672.1"/>
    <property type="molecule type" value="Genomic_DNA"/>
</dbReference>
<organism evidence="5 6">
    <name type="scientific">Peptococcus simiae</name>
    <dbReference type="NCBI Taxonomy" id="1643805"/>
    <lineage>
        <taxon>Bacteria</taxon>
        <taxon>Bacillati</taxon>
        <taxon>Bacillota</taxon>
        <taxon>Clostridia</taxon>
        <taxon>Eubacteriales</taxon>
        <taxon>Peptococcaceae</taxon>
        <taxon>Peptococcus</taxon>
    </lineage>
</organism>
<dbReference type="CDD" id="cd01065">
    <property type="entry name" value="NAD_bind_Shikimate_DH"/>
    <property type="match status" value="1"/>
</dbReference>
<dbReference type="RefSeq" id="WP_408977289.1">
    <property type="nucleotide sequence ID" value="NZ_JBJUVG010000005.1"/>
</dbReference>
<feature type="binding site" evidence="3">
    <location>
        <position position="376"/>
    </location>
    <ligand>
        <name>substrate</name>
    </ligand>
</feature>
<dbReference type="SUPFAM" id="SSF51735">
    <property type="entry name" value="NAD(P)-binding Rossmann-fold domains"/>
    <property type="match status" value="1"/>
</dbReference>
<dbReference type="Gene3D" id="3.40.50.720">
    <property type="entry name" value="NAD(P)-binding Rossmann-like Domain"/>
    <property type="match status" value="1"/>
</dbReference>
<dbReference type="HAMAP" id="MF_00109">
    <property type="entry name" value="Shikimate_kinase"/>
    <property type="match status" value="1"/>
</dbReference>
<sequence>MLTGLLGEKLGHSYSPAIHAMLGNDNYQLFEVAPDDLATFLSRPDLDALNVTIPYKEAVRPYLAEESPAARAIGAVNSLVRNADGRWMGHNTDFDGLAYLLDALAGDVAGKKCLILGGGGTAKTAHAVLADRGAGEILHIVRHDGISYADLPAHRDARWIINTTPVGMYPQAPAGLVHPADFPQLEGVLDVIYNPLRTALVYEAQRLGIPALGGLAMLVAQAVYAHGYFTGQAPLVDQVATIYQRLRAERENIILIGMPGVGKTSLGQALAADLGRPFVDLDAAFAQAHGPAGDYIRSHGEAAFRRLETDLARQVGQESGQVIACGGGIVTRSENDLLLRQNGRVYHLTRPLADLATDDRPLSQGGRALDRLWANRQALYEAFADRTLSCTDFTAALTAIKEDFFADTRFERP</sequence>
<dbReference type="SUPFAM" id="SSF53223">
    <property type="entry name" value="Aminoacid dehydrogenase-like, N-terminal domain"/>
    <property type="match status" value="1"/>
</dbReference>
<dbReference type="Pfam" id="PF08501">
    <property type="entry name" value="Shikimate_dh_N"/>
    <property type="match status" value="1"/>
</dbReference>
<dbReference type="PANTHER" id="PTHR21089:SF1">
    <property type="entry name" value="BIFUNCTIONAL 3-DEHYDROQUINATE DEHYDRATASE_SHIKIMATE DEHYDROGENASE, CHLOROPLASTIC"/>
    <property type="match status" value="1"/>
</dbReference>
<feature type="binding site" evidence="3">
    <location>
        <position position="305"/>
    </location>
    <ligand>
        <name>substrate</name>
    </ligand>
</feature>
<keyword evidence="2 3" id="KW-0057">Aromatic amino acid biosynthesis</keyword>
<protein>
    <recommendedName>
        <fullName evidence="3">Shikimate kinase</fullName>
        <shortName evidence="3">SK</shortName>
        <ecNumber evidence="3">2.7.1.71</ecNumber>
    </recommendedName>
</protein>
<comment type="caution">
    <text evidence="5">The sequence shown here is derived from an EMBL/GenBank/DDBJ whole genome shotgun (WGS) entry which is preliminary data.</text>
</comment>
<dbReference type="Gene3D" id="3.40.50.300">
    <property type="entry name" value="P-loop containing nucleotide triphosphate hydrolases"/>
    <property type="match status" value="1"/>
</dbReference>
<comment type="subcellular location">
    <subcellularLocation>
        <location evidence="3">Cytoplasm</location>
    </subcellularLocation>
</comment>
<feature type="binding site" evidence="3">
    <location>
        <position position="264"/>
    </location>
    <ligand>
        <name>Mg(2+)</name>
        <dbReference type="ChEBI" id="CHEBI:18420"/>
    </ligand>
</feature>
<feature type="binding site" evidence="3">
    <location>
        <position position="360"/>
    </location>
    <ligand>
        <name>ATP</name>
        <dbReference type="ChEBI" id="CHEBI:30616"/>
    </ligand>
</feature>
<keyword evidence="3" id="KW-0028">Amino-acid biosynthesis</keyword>
<evidence type="ECO:0000256" key="1">
    <source>
        <dbReference type="ARBA" id="ARBA00004871"/>
    </source>
</evidence>
<comment type="cofactor">
    <cofactor evidence="3">
        <name>Mg(2+)</name>
        <dbReference type="ChEBI" id="CHEBI:18420"/>
    </cofactor>
    <text evidence="3">Binds 1 Mg(2+) ion per subunit.</text>
</comment>
<evidence type="ECO:0000259" key="4">
    <source>
        <dbReference type="Pfam" id="PF08501"/>
    </source>
</evidence>
<keyword evidence="3" id="KW-0963">Cytoplasm</keyword>
<evidence type="ECO:0000256" key="3">
    <source>
        <dbReference type="HAMAP-Rule" id="MF_00109"/>
    </source>
</evidence>
<feature type="binding site" evidence="3">
    <location>
        <position position="327"/>
    </location>
    <ligand>
        <name>substrate</name>
    </ligand>
</feature>
<dbReference type="CDD" id="cd00464">
    <property type="entry name" value="SK"/>
    <property type="match status" value="1"/>
</dbReference>
<evidence type="ECO:0000313" key="6">
    <source>
        <dbReference type="Proteomes" id="UP001631949"/>
    </source>
</evidence>
<comment type="catalytic activity">
    <reaction evidence="3">
        <text>shikimate + ATP = 3-phosphoshikimate + ADP + H(+)</text>
        <dbReference type="Rhea" id="RHEA:13121"/>
        <dbReference type="ChEBI" id="CHEBI:15378"/>
        <dbReference type="ChEBI" id="CHEBI:30616"/>
        <dbReference type="ChEBI" id="CHEBI:36208"/>
        <dbReference type="ChEBI" id="CHEBI:145989"/>
        <dbReference type="ChEBI" id="CHEBI:456216"/>
        <dbReference type="EC" id="2.7.1.71"/>
    </reaction>
</comment>
<dbReference type="InterPro" id="IPR027417">
    <property type="entry name" value="P-loop_NTPase"/>
</dbReference>
<evidence type="ECO:0000313" key="5">
    <source>
        <dbReference type="EMBL" id="MFM9413672.1"/>
    </source>
</evidence>
<comment type="subunit">
    <text evidence="3">Monomer.</text>
</comment>
<dbReference type="Gene3D" id="3.40.50.10860">
    <property type="entry name" value="Leucine Dehydrogenase, chain A, domain 1"/>
    <property type="match status" value="1"/>
</dbReference>
<comment type="pathway">
    <text evidence="3">Metabolic intermediate biosynthesis; chorismate biosynthesis; chorismate from D-erythrose 4-phosphate and phosphoenolpyruvate: step 5/7.</text>
</comment>
<keyword evidence="6" id="KW-1185">Reference proteome</keyword>
<comment type="pathway">
    <text evidence="1">Metabolic intermediate biosynthesis; chorismate biosynthesis; chorismate from D-erythrose 4-phosphate and phosphoenolpyruvate: step 4/7.</text>
</comment>
<comment type="caution">
    <text evidence="3">Lacks conserved residue(s) required for the propagation of feature annotation.</text>
</comment>
<dbReference type="InterPro" id="IPR031322">
    <property type="entry name" value="Shikimate/glucono_kinase"/>
</dbReference>
<feature type="binding site" evidence="3">
    <location>
        <begin position="260"/>
        <end position="265"/>
    </location>
    <ligand>
        <name>ATP</name>
        <dbReference type="ChEBI" id="CHEBI:30616"/>
    </ligand>
</feature>
<dbReference type="InterPro" id="IPR036291">
    <property type="entry name" value="NAD(P)-bd_dom_sf"/>
</dbReference>
<dbReference type="EC" id="2.7.1.71" evidence="3"/>
<proteinExistence type="inferred from homology"/>
<dbReference type="InterPro" id="IPR022893">
    <property type="entry name" value="Shikimate_DH_fam"/>
</dbReference>
<dbReference type="PRINTS" id="PR01100">
    <property type="entry name" value="SHIKIMTKNASE"/>
</dbReference>
<keyword evidence="3" id="KW-0808">Transferase</keyword>
<dbReference type="Pfam" id="PF01202">
    <property type="entry name" value="SKI"/>
    <property type="match status" value="1"/>
</dbReference>
<evidence type="ECO:0000256" key="2">
    <source>
        <dbReference type="ARBA" id="ARBA00023141"/>
    </source>
</evidence>
<keyword evidence="3" id="KW-0479">Metal-binding</keyword>
<comment type="function">
    <text evidence="3">Catalyzes the specific phosphorylation of the 3-hydroxyl group of shikimic acid using ATP as a cosubstrate.</text>
</comment>
<keyword evidence="3" id="KW-0547">Nucleotide-binding</keyword>
<dbReference type="GO" id="GO:0016301">
    <property type="term" value="F:kinase activity"/>
    <property type="evidence" value="ECO:0007669"/>
    <property type="project" value="UniProtKB-KW"/>
</dbReference>
<keyword evidence="3 5" id="KW-0418">Kinase</keyword>
<gene>
    <name evidence="3" type="primary">aroK</name>
    <name evidence="5" type="ORF">ACKQTC_04750</name>
</gene>
<name>A0ABW9GZD9_9FIRM</name>
<comment type="similarity">
    <text evidence="3">Belongs to the shikimate kinase family.</text>
</comment>
<feature type="domain" description="Shikimate dehydrogenase substrate binding N-terminal" evidence="4">
    <location>
        <begin position="5"/>
        <end position="78"/>
    </location>
</feature>
<keyword evidence="3" id="KW-0460">Magnesium</keyword>
<dbReference type="Proteomes" id="UP001631949">
    <property type="component" value="Unassembled WGS sequence"/>
</dbReference>
<dbReference type="PANTHER" id="PTHR21089">
    <property type="entry name" value="SHIKIMATE DEHYDROGENASE"/>
    <property type="match status" value="1"/>
</dbReference>
<feature type="binding site" evidence="3">
    <location>
        <position position="282"/>
    </location>
    <ligand>
        <name>substrate</name>
    </ligand>
</feature>
<dbReference type="SUPFAM" id="SSF52540">
    <property type="entry name" value="P-loop containing nucleoside triphosphate hydrolases"/>
    <property type="match status" value="1"/>
</dbReference>
<dbReference type="InterPro" id="IPR046346">
    <property type="entry name" value="Aminoacid_DH-like_N_sf"/>
</dbReference>
<reference evidence="5 6" key="1">
    <citation type="journal article" date="2016" name="Int. J. Syst. Evol. Microbiol.">
        <title>Peptococcus simiae sp. nov., isolated from rhesus macaque faeces and emended description of the genus Peptococcus.</title>
        <authorList>
            <person name="Shkoporov A.N."/>
            <person name="Efimov B.A."/>
            <person name="Kondova I."/>
            <person name="Ouwerling B."/>
            <person name="Chaplin A.V."/>
            <person name="Shcherbakova V.A."/>
            <person name="Langermans J.A.M."/>
        </authorList>
    </citation>
    <scope>NUCLEOTIDE SEQUENCE [LARGE SCALE GENOMIC DNA]</scope>
    <source>
        <strain evidence="5 6">M108</strain>
    </source>
</reference>
<dbReference type="InterPro" id="IPR013708">
    <property type="entry name" value="Shikimate_DH-bd_N"/>
</dbReference>
<dbReference type="InterPro" id="IPR000623">
    <property type="entry name" value="Shikimate_kinase/TSH1"/>
</dbReference>